<sequence>MTSPCVDQTCPKTSSPRQESLLVSGSNTMVKTRKRSKKTAVTENHTFSEPAELSPSTKGINSSGLAIFPDELLLEIMSYYPALPLPSAGISSNDIDLSVARRELLLALSGTCSNLRRFFRPYAWQRIEVCRDMTVNGCILRGGGVSENKEINLELVRPLEIVTIRDPSLAEFVQVVNVQIMDTSIDSVLRELARCMAMFPNLHTVRLVISFGAHKKGRETPVKNAFKNHAYPQIKNLVLEKFAYPLMLSCHRVQSVKSPWSYPWWNSDPRYREFAASTPSLEDVGYRFSSSTCSDLYLFPNLRMVSCDMGFYPPDTHSQAFKLFSALSGLPHLKTIKAWIPSNQRSMNAGLSCEEILGRLKKILLDIQKVDHEDKIIMHYDRSHIAEKVIHLRFSKRPVEEVHNQC</sequence>
<reference evidence="2 3" key="1">
    <citation type="submission" date="2020-01" db="EMBL/GenBank/DDBJ databases">
        <authorList>
            <person name="Gupta K D."/>
        </authorList>
    </citation>
    <scope>NUCLEOTIDE SEQUENCE [LARGE SCALE GENOMIC DNA]</scope>
</reference>
<evidence type="ECO:0000313" key="3">
    <source>
        <dbReference type="Proteomes" id="UP000467700"/>
    </source>
</evidence>
<evidence type="ECO:0000256" key="1">
    <source>
        <dbReference type="SAM" id="MobiDB-lite"/>
    </source>
</evidence>
<gene>
    <name evidence="2" type="ORF">AAE3_LOCUS9914</name>
</gene>
<feature type="region of interest" description="Disordered" evidence="1">
    <location>
        <begin position="32"/>
        <end position="59"/>
    </location>
</feature>
<accession>A0A8S0VST4</accession>
<proteinExistence type="predicted"/>
<keyword evidence="3" id="KW-1185">Reference proteome</keyword>
<dbReference type="Proteomes" id="UP000467700">
    <property type="component" value="Unassembled WGS sequence"/>
</dbReference>
<feature type="region of interest" description="Disordered" evidence="1">
    <location>
        <begin position="1"/>
        <end position="20"/>
    </location>
</feature>
<protein>
    <recommendedName>
        <fullName evidence="4">F-box domain-containing protein</fullName>
    </recommendedName>
</protein>
<evidence type="ECO:0008006" key="4">
    <source>
        <dbReference type="Google" id="ProtNLM"/>
    </source>
</evidence>
<comment type="caution">
    <text evidence="2">The sequence shown here is derived from an EMBL/GenBank/DDBJ whole genome shotgun (WGS) entry which is preliminary data.</text>
</comment>
<dbReference type="AlphaFoldDB" id="A0A8S0VST4"/>
<dbReference type="OrthoDB" id="2897256at2759"/>
<name>A0A8S0VST4_CYCAE</name>
<evidence type="ECO:0000313" key="2">
    <source>
        <dbReference type="EMBL" id="CAA7267739.1"/>
    </source>
</evidence>
<dbReference type="EMBL" id="CACVBS010000062">
    <property type="protein sequence ID" value="CAA7267739.1"/>
    <property type="molecule type" value="Genomic_DNA"/>
</dbReference>
<organism evidence="2 3">
    <name type="scientific">Cyclocybe aegerita</name>
    <name type="common">Black poplar mushroom</name>
    <name type="synonym">Agrocybe aegerita</name>
    <dbReference type="NCBI Taxonomy" id="1973307"/>
    <lineage>
        <taxon>Eukaryota</taxon>
        <taxon>Fungi</taxon>
        <taxon>Dikarya</taxon>
        <taxon>Basidiomycota</taxon>
        <taxon>Agaricomycotina</taxon>
        <taxon>Agaricomycetes</taxon>
        <taxon>Agaricomycetidae</taxon>
        <taxon>Agaricales</taxon>
        <taxon>Agaricineae</taxon>
        <taxon>Bolbitiaceae</taxon>
        <taxon>Cyclocybe</taxon>
    </lineage>
</organism>